<dbReference type="Gene3D" id="3.60.40.10">
    <property type="entry name" value="PPM-type phosphatase domain"/>
    <property type="match status" value="1"/>
</dbReference>
<dbReference type="CDD" id="cd00143">
    <property type="entry name" value="PP2Cc"/>
    <property type="match status" value="1"/>
</dbReference>
<dbReference type="InterPro" id="IPR036457">
    <property type="entry name" value="PPM-type-like_dom_sf"/>
</dbReference>
<organism evidence="2 3">
    <name type="scientific">Sphingomonas kyeonggiensis</name>
    <dbReference type="NCBI Taxonomy" id="1268553"/>
    <lineage>
        <taxon>Bacteria</taxon>
        <taxon>Pseudomonadati</taxon>
        <taxon>Pseudomonadota</taxon>
        <taxon>Alphaproteobacteria</taxon>
        <taxon>Sphingomonadales</taxon>
        <taxon>Sphingomonadaceae</taxon>
        <taxon>Sphingomonas</taxon>
    </lineage>
</organism>
<dbReference type="AlphaFoldDB" id="A0A7W6JSY2"/>
<proteinExistence type="predicted"/>
<dbReference type="SMART" id="SM00331">
    <property type="entry name" value="PP2C_SIG"/>
    <property type="match status" value="1"/>
</dbReference>
<dbReference type="Proteomes" id="UP000557392">
    <property type="component" value="Unassembled WGS sequence"/>
</dbReference>
<sequence>MSAQLRLDGVGGTHVGRVRTNNEDSYAVRPELAFWSVADGMGGHENGEWASSALTEAVDALDLPADFDQACTAIADMIHATNARIHEEAVQRGIQMGSTFVALHFNETAFALFWVGDSRGYVLRDGVLHQLTRDHSQVQAMVDRGLIRPEEAAGHPMSHVLARAVGAQSEVEVDVIVDQAQPEDVFLLCSDGLTNRVSDAEIAEALDGHGHREALDWLIALTLERGAPDNVTAVIVGVSETTQLSFASTGMAR</sequence>
<dbReference type="InterPro" id="IPR015655">
    <property type="entry name" value="PP2C"/>
</dbReference>
<evidence type="ECO:0000259" key="1">
    <source>
        <dbReference type="PROSITE" id="PS51746"/>
    </source>
</evidence>
<name>A0A7W6JSY2_9SPHN</name>
<dbReference type="EMBL" id="JACIEH010000002">
    <property type="protein sequence ID" value="MBB4099018.1"/>
    <property type="molecule type" value="Genomic_DNA"/>
</dbReference>
<gene>
    <name evidence="2" type="ORF">GGR46_002582</name>
</gene>
<evidence type="ECO:0000313" key="2">
    <source>
        <dbReference type="EMBL" id="MBB4099018.1"/>
    </source>
</evidence>
<evidence type="ECO:0000313" key="3">
    <source>
        <dbReference type="Proteomes" id="UP000557392"/>
    </source>
</evidence>
<dbReference type="PROSITE" id="PS51746">
    <property type="entry name" value="PPM_2"/>
    <property type="match status" value="1"/>
</dbReference>
<feature type="domain" description="PPM-type phosphatase" evidence="1">
    <location>
        <begin position="7"/>
        <end position="238"/>
    </location>
</feature>
<dbReference type="RefSeq" id="WP_183998282.1">
    <property type="nucleotide sequence ID" value="NZ_JACIEH010000002.1"/>
</dbReference>
<comment type="caution">
    <text evidence="2">The sequence shown here is derived from an EMBL/GenBank/DDBJ whole genome shotgun (WGS) entry which is preliminary data.</text>
</comment>
<dbReference type="GO" id="GO:0004722">
    <property type="term" value="F:protein serine/threonine phosphatase activity"/>
    <property type="evidence" value="ECO:0007669"/>
    <property type="project" value="InterPro"/>
</dbReference>
<protein>
    <submittedName>
        <fullName evidence="2">Serine/threonine protein phosphatase PrpC</fullName>
    </submittedName>
</protein>
<accession>A0A7W6JSY2</accession>
<dbReference type="Pfam" id="PF13672">
    <property type="entry name" value="PP2C_2"/>
    <property type="match status" value="1"/>
</dbReference>
<dbReference type="PANTHER" id="PTHR47992">
    <property type="entry name" value="PROTEIN PHOSPHATASE"/>
    <property type="match status" value="1"/>
</dbReference>
<dbReference type="SMART" id="SM00332">
    <property type="entry name" value="PP2Cc"/>
    <property type="match status" value="1"/>
</dbReference>
<dbReference type="SUPFAM" id="SSF81606">
    <property type="entry name" value="PP2C-like"/>
    <property type="match status" value="1"/>
</dbReference>
<keyword evidence="3" id="KW-1185">Reference proteome</keyword>
<dbReference type="InterPro" id="IPR001932">
    <property type="entry name" value="PPM-type_phosphatase-like_dom"/>
</dbReference>
<reference evidence="2 3" key="1">
    <citation type="submission" date="2020-08" db="EMBL/GenBank/DDBJ databases">
        <title>Genomic Encyclopedia of Type Strains, Phase IV (KMG-IV): sequencing the most valuable type-strain genomes for metagenomic binning, comparative biology and taxonomic classification.</title>
        <authorList>
            <person name="Goeker M."/>
        </authorList>
    </citation>
    <scope>NUCLEOTIDE SEQUENCE [LARGE SCALE GENOMIC DNA]</scope>
    <source>
        <strain evidence="2 3">DSM 101806</strain>
    </source>
</reference>